<name>A0AAE1BD14_9GAST</name>
<evidence type="ECO:0000256" key="4">
    <source>
        <dbReference type="ARBA" id="ARBA00022989"/>
    </source>
</evidence>
<dbReference type="Gene3D" id="4.10.1240.10">
    <property type="entry name" value="GPCR, family 2, extracellular hormone receptor domain"/>
    <property type="match status" value="1"/>
</dbReference>
<evidence type="ECO:0000256" key="8">
    <source>
        <dbReference type="ARBA" id="ARBA00023170"/>
    </source>
</evidence>
<evidence type="ECO:0000259" key="12">
    <source>
        <dbReference type="PROSITE" id="PS50221"/>
    </source>
</evidence>
<feature type="domain" description="G-protein coupled receptors family 2 profile 2" evidence="13">
    <location>
        <begin position="764"/>
        <end position="1007"/>
    </location>
</feature>
<sequence length="1102" mass="121296">MTPHVSMHLCCTISFPARKSEEKTTSQTSVPTTTSTTVVPTTTTTTTTTTSPNTLVSVNRVHRTSETQTAADTTSKVGRQMATIGDVTLVSGVTPAFGPTRTVPVSIGTSTAMARDGQVLPIKPEVLPSEVDDSGDDESEFLTTAALIIPGNGMVSNATRAPVNVITQLNTTERDEDEVDAPRGTPTTQNVMAREETLAKTKIDYRFSTDDDHIDDSSDANHTDSEVQPTSETPKTNWTTTPMNSSTTDNFDLIEPFDNSDDEDDGDVDDDDDDDDFATTASTTKTTPGTTTTRKQRPRYRVGTEPSRVDWETEFLPYRGCYIPGVRSSLRRMVLSAKEFYPDDRESCPPVRLGTLVWPATEGGDTAQIPCRNGKGSAKFTCSDDQVCWRGQPDSTECASSKLKFLLKRAKTGRGKVPKPVPGNETKTEDPTEAPPTVQESVELTSQLVQVTAEEEETTIDDVIVTSQVMTTLTDFSTEDDTDKESREQVEKIVGNVVKAGSNLVSEKKRALWQAMTSEDKVRSASTLLVAMETATTSMAERLDEPTVVEEKTEDVELELRVLDIETLEKKQQKELVYDSDNSENTFSIPIKTLKKFSKGRLAKTVFMTHYSMSDILGGRKFRAIASRQAGLTNRDAPQNSSSGDKVKDVQNPDEESDEADGGPQIASYILSASIGVEGHVTELPEPVTFTMRHIEEMDERYIPLCSFWNVSDGLSQGFWSQAGCRVVRSNSTHTRCECDHLTNFAVLMDVHGVELTAVHESILRTVTIVGCCISCVALLASFLTFLCFTSLQGERNTIHKNLSLCLLLAELLFVCGIDQAQHKIECAVIAGFLHFLFLAAFTWMFLEGVHIIFMLVQVFEAAKSRVPYYYITGYGVPTVVVGVSLIFYHEGYGTEKFCWLTTQHYFIWSFAGPVGLILLINSIFLSYALATVCRHADYVFSTREKTSGSGLKSWVQGALALEVLLGLTWLFGYFLINDSSMPIAYIFTVLNSLQGLFIFIFHCLLSKKTQKEYSQVLGGLKVKRTPGMRAANGTKGTSNSHDSNGTNSTNTQHHHQPRHVNNNSNSNSEKIELNGTAEDHQRLYVGSEGPNSSKEIQSLPV</sequence>
<dbReference type="Pfam" id="PF16489">
    <property type="entry name" value="GAIN"/>
    <property type="match status" value="1"/>
</dbReference>
<dbReference type="Gene3D" id="2.60.220.50">
    <property type="match status" value="1"/>
</dbReference>
<evidence type="ECO:0000256" key="5">
    <source>
        <dbReference type="ARBA" id="ARBA00023040"/>
    </source>
</evidence>
<feature type="region of interest" description="Disordered" evidence="10">
    <location>
        <begin position="171"/>
        <end position="195"/>
    </location>
</feature>
<proteinExistence type="predicted"/>
<feature type="transmembrane region" description="Helical" evidence="11">
    <location>
        <begin position="909"/>
        <end position="934"/>
    </location>
</feature>
<evidence type="ECO:0000256" key="1">
    <source>
        <dbReference type="ARBA" id="ARBA00004651"/>
    </source>
</evidence>
<evidence type="ECO:0000259" key="13">
    <source>
        <dbReference type="PROSITE" id="PS50261"/>
    </source>
</evidence>
<accession>A0AAE1BD14</accession>
<dbReference type="InterPro" id="IPR048072">
    <property type="entry name" value="7tmB2_latrophilin-like"/>
</dbReference>
<feature type="region of interest" description="Disordered" evidence="10">
    <location>
        <begin position="1028"/>
        <end position="1102"/>
    </location>
</feature>
<dbReference type="InterPro" id="IPR036445">
    <property type="entry name" value="GPCR_2_extracell_dom_sf"/>
</dbReference>
<dbReference type="FunFam" id="1.20.1070.10:FF:000200">
    <property type="entry name" value="Adhesion G protein-coupled receptor L3"/>
    <property type="match status" value="1"/>
</dbReference>
<dbReference type="GO" id="GO:0005886">
    <property type="term" value="C:plasma membrane"/>
    <property type="evidence" value="ECO:0007669"/>
    <property type="project" value="UniProtKB-SubCell"/>
</dbReference>
<keyword evidence="3 11" id="KW-0812">Transmembrane</keyword>
<evidence type="ECO:0000313" key="14">
    <source>
        <dbReference type="EMBL" id="KAK3803883.1"/>
    </source>
</evidence>
<feature type="region of interest" description="Disordered" evidence="10">
    <location>
        <begin position="19"/>
        <end position="52"/>
    </location>
</feature>
<feature type="transmembrane region" description="Helical" evidence="11">
    <location>
        <begin position="833"/>
        <end position="857"/>
    </location>
</feature>
<dbReference type="SUPFAM" id="SSF81321">
    <property type="entry name" value="Family A G protein-coupled receptor-like"/>
    <property type="match status" value="1"/>
</dbReference>
<dbReference type="InterPro" id="IPR057244">
    <property type="entry name" value="GAIN_B"/>
</dbReference>
<dbReference type="Pfam" id="PF01825">
    <property type="entry name" value="GPS"/>
    <property type="match status" value="1"/>
</dbReference>
<evidence type="ECO:0000256" key="2">
    <source>
        <dbReference type="ARBA" id="ARBA00022475"/>
    </source>
</evidence>
<protein>
    <recommendedName>
        <fullName evidence="16">Latrophilin Cirl</fullName>
    </recommendedName>
</protein>
<evidence type="ECO:0008006" key="16">
    <source>
        <dbReference type="Google" id="ProtNLM"/>
    </source>
</evidence>
<dbReference type="EMBL" id="JAWDGP010000077">
    <property type="protein sequence ID" value="KAK3803883.1"/>
    <property type="molecule type" value="Genomic_DNA"/>
</dbReference>
<feature type="transmembrane region" description="Helical" evidence="11">
    <location>
        <begin position="802"/>
        <end position="821"/>
    </location>
</feature>
<feature type="transmembrane region" description="Helical" evidence="11">
    <location>
        <begin position="955"/>
        <end position="977"/>
    </location>
</feature>
<evidence type="ECO:0000256" key="10">
    <source>
        <dbReference type="SAM" id="MobiDB-lite"/>
    </source>
</evidence>
<keyword evidence="15" id="KW-1185">Reference proteome</keyword>
<keyword evidence="6 11" id="KW-0472">Membrane</keyword>
<feature type="compositionally biased region" description="Polar residues" evidence="10">
    <location>
        <begin position="1035"/>
        <end position="1052"/>
    </location>
</feature>
<feature type="transmembrane region" description="Helical" evidence="11">
    <location>
        <begin position="869"/>
        <end position="889"/>
    </location>
</feature>
<keyword evidence="2" id="KW-1003">Cell membrane</keyword>
<gene>
    <name evidence="14" type="ORF">RRG08_059750</name>
</gene>
<dbReference type="AlphaFoldDB" id="A0AAE1BD14"/>
<feature type="compositionally biased region" description="Polar residues" evidence="10">
    <location>
        <begin position="226"/>
        <end position="250"/>
    </location>
</feature>
<keyword evidence="4 11" id="KW-1133">Transmembrane helix</keyword>
<dbReference type="SMART" id="SM00303">
    <property type="entry name" value="GPS"/>
    <property type="match status" value="1"/>
</dbReference>
<evidence type="ECO:0000256" key="3">
    <source>
        <dbReference type="ARBA" id="ARBA00022692"/>
    </source>
</evidence>
<dbReference type="CDD" id="cd15440">
    <property type="entry name" value="7tmB2_latrophilin-like_invertebrate"/>
    <property type="match status" value="1"/>
</dbReference>
<comment type="subcellular location">
    <subcellularLocation>
        <location evidence="1">Cell membrane</location>
        <topology evidence="1">Multi-pass membrane protein</topology>
    </subcellularLocation>
</comment>
<feature type="compositionally biased region" description="Polar residues" evidence="10">
    <location>
        <begin position="632"/>
        <end position="644"/>
    </location>
</feature>
<evidence type="ECO:0000256" key="6">
    <source>
        <dbReference type="ARBA" id="ARBA00023136"/>
    </source>
</evidence>
<comment type="caution">
    <text evidence="14">The sequence shown here is derived from an EMBL/GenBank/DDBJ whole genome shotgun (WGS) entry which is preliminary data.</text>
</comment>
<dbReference type="GO" id="GO:0007166">
    <property type="term" value="P:cell surface receptor signaling pathway"/>
    <property type="evidence" value="ECO:0007669"/>
    <property type="project" value="InterPro"/>
</dbReference>
<keyword evidence="5" id="KW-0297">G-protein coupled receptor</keyword>
<feature type="compositionally biased region" description="Basic and acidic residues" evidence="10">
    <location>
        <begin position="210"/>
        <end position="225"/>
    </location>
</feature>
<feature type="compositionally biased region" description="Polar residues" evidence="10">
    <location>
        <begin position="1090"/>
        <end position="1102"/>
    </location>
</feature>
<dbReference type="InterPro" id="IPR032471">
    <property type="entry name" value="AGRL2-4_GAIN_subdom_A"/>
</dbReference>
<dbReference type="PRINTS" id="PR00249">
    <property type="entry name" value="GPCRSECRETIN"/>
</dbReference>
<feature type="region of interest" description="Disordered" evidence="10">
    <location>
        <begin position="210"/>
        <end position="301"/>
    </location>
</feature>
<evidence type="ECO:0000256" key="7">
    <source>
        <dbReference type="ARBA" id="ARBA00023157"/>
    </source>
</evidence>
<keyword evidence="8" id="KW-0675">Receptor</keyword>
<dbReference type="Gene3D" id="1.20.1070.10">
    <property type="entry name" value="Rhodopsin 7-helix transmembrane proteins"/>
    <property type="match status" value="1"/>
</dbReference>
<dbReference type="InterPro" id="IPR046338">
    <property type="entry name" value="GAIN_dom_sf"/>
</dbReference>
<dbReference type="InterPro" id="IPR000203">
    <property type="entry name" value="GPS"/>
</dbReference>
<dbReference type="PANTHER" id="PTHR12011:SF347">
    <property type="entry name" value="FI21270P1-RELATED"/>
    <property type="match status" value="1"/>
</dbReference>
<feature type="compositionally biased region" description="Basic and acidic residues" evidence="10">
    <location>
        <begin position="1070"/>
        <end position="1083"/>
    </location>
</feature>
<dbReference type="Proteomes" id="UP001283361">
    <property type="component" value="Unassembled WGS sequence"/>
</dbReference>
<dbReference type="InterPro" id="IPR017981">
    <property type="entry name" value="GPCR_2-like_7TM"/>
</dbReference>
<keyword evidence="9" id="KW-0807">Transducer</keyword>
<evidence type="ECO:0000313" key="15">
    <source>
        <dbReference type="Proteomes" id="UP001283361"/>
    </source>
</evidence>
<dbReference type="GO" id="GO:0004930">
    <property type="term" value="F:G protein-coupled receptor activity"/>
    <property type="evidence" value="ECO:0007669"/>
    <property type="project" value="UniProtKB-KW"/>
</dbReference>
<dbReference type="InterPro" id="IPR000832">
    <property type="entry name" value="GPCR_2_secretin-like"/>
</dbReference>
<dbReference type="PROSITE" id="PS50261">
    <property type="entry name" value="G_PROTEIN_RECEP_F2_4"/>
    <property type="match status" value="1"/>
</dbReference>
<feature type="region of interest" description="Disordered" evidence="10">
    <location>
        <begin position="413"/>
        <end position="439"/>
    </location>
</feature>
<keyword evidence="7" id="KW-1015">Disulfide bond</keyword>
<evidence type="ECO:0000256" key="11">
    <source>
        <dbReference type="SAM" id="Phobius"/>
    </source>
</evidence>
<feature type="domain" description="GAIN-B" evidence="12">
    <location>
        <begin position="564"/>
        <end position="755"/>
    </location>
</feature>
<dbReference type="PROSITE" id="PS50221">
    <property type="entry name" value="GAIN_B"/>
    <property type="match status" value="1"/>
</dbReference>
<feature type="compositionally biased region" description="Low complexity" evidence="10">
    <location>
        <begin position="25"/>
        <end position="52"/>
    </location>
</feature>
<feature type="region of interest" description="Disordered" evidence="10">
    <location>
        <begin position="632"/>
        <end position="663"/>
    </location>
</feature>
<reference evidence="14" key="1">
    <citation type="journal article" date="2023" name="G3 (Bethesda)">
        <title>A reference genome for the long-term kleptoplast-retaining sea slug Elysia crispata morphotype clarki.</title>
        <authorList>
            <person name="Eastman K.E."/>
            <person name="Pendleton A.L."/>
            <person name="Shaikh M.A."/>
            <person name="Suttiyut T."/>
            <person name="Ogas R."/>
            <person name="Tomko P."/>
            <person name="Gavelis G."/>
            <person name="Widhalm J.R."/>
            <person name="Wisecaver J.H."/>
        </authorList>
    </citation>
    <scope>NUCLEOTIDE SEQUENCE</scope>
    <source>
        <strain evidence="14">ECLA1</strain>
    </source>
</reference>
<dbReference type="Pfam" id="PF00002">
    <property type="entry name" value="7tm_2"/>
    <property type="match status" value="1"/>
</dbReference>
<feature type="transmembrane region" description="Helical" evidence="11">
    <location>
        <begin position="767"/>
        <end position="790"/>
    </location>
</feature>
<feature type="compositionally biased region" description="Low complexity" evidence="10">
    <location>
        <begin position="278"/>
        <end position="293"/>
    </location>
</feature>
<dbReference type="PANTHER" id="PTHR12011">
    <property type="entry name" value="ADHESION G-PROTEIN COUPLED RECEPTOR"/>
    <property type="match status" value="1"/>
</dbReference>
<evidence type="ECO:0000256" key="9">
    <source>
        <dbReference type="ARBA" id="ARBA00023224"/>
    </source>
</evidence>
<feature type="compositionally biased region" description="Acidic residues" evidence="10">
    <location>
        <begin position="652"/>
        <end position="661"/>
    </location>
</feature>
<feature type="transmembrane region" description="Helical" evidence="11">
    <location>
        <begin position="983"/>
        <end position="1006"/>
    </location>
</feature>
<feature type="compositionally biased region" description="Acidic residues" evidence="10">
    <location>
        <begin position="258"/>
        <end position="277"/>
    </location>
</feature>
<organism evidence="14 15">
    <name type="scientific">Elysia crispata</name>
    <name type="common">lettuce slug</name>
    <dbReference type="NCBI Taxonomy" id="231223"/>
    <lineage>
        <taxon>Eukaryota</taxon>
        <taxon>Metazoa</taxon>
        <taxon>Spiralia</taxon>
        <taxon>Lophotrochozoa</taxon>
        <taxon>Mollusca</taxon>
        <taxon>Gastropoda</taxon>
        <taxon>Heterobranchia</taxon>
        <taxon>Euthyneura</taxon>
        <taxon>Panpulmonata</taxon>
        <taxon>Sacoglossa</taxon>
        <taxon>Placobranchoidea</taxon>
        <taxon>Plakobranchidae</taxon>
        <taxon>Elysia</taxon>
    </lineage>
</organism>